<feature type="signal peptide" evidence="1">
    <location>
        <begin position="1"/>
        <end position="19"/>
    </location>
</feature>
<dbReference type="NCBIfam" id="TIGR04183">
    <property type="entry name" value="Por_Secre_tail"/>
    <property type="match status" value="1"/>
</dbReference>
<dbReference type="Gene3D" id="2.60.40.10">
    <property type="entry name" value="Immunoglobulins"/>
    <property type="match status" value="1"/>
</dbReference>
<sequence length="559" mass="61085">MKKNLLFILAVCICQLLLAQSPRKVLVEHFTQASCGPCASTNPIIHPILERNKSRLVLLTHQTSWPGVDPMNADNPGEVATRVAYYGVTGVPDSKMGGQDGGQSPTQLITDANIANSAAVESNYEITVDPGLASNYNELNPKITVKLTGPIEGNPILRVVVLEKVITWPSPPGSNGEKVFYHVVKKFLPNTGGTPISDLSNVGDSKTYTFNFKFNKLYNFRNLEVAAYIQNESTKEVAQAESKEVDYIKSPGLDIAIKYAKATSNTLKNTVCGTGTIPTITYINTGNANVTSIKFRSSVNGGPLSEFTWTGNIAFLEEKTINLSNVEIPKMFASGNTLIIEAFEVNGNADVNPINNTLVIPFDPSPATTLTSRLDVKPLTKGSLVTFTLQDDANKVIIQDGSYPTNELHSYPLNLSKDRCYTLTIDNDHTSLNGSAKLYDANNKLVMNVTLLTRATYVSDFTTYDLVLGTHDPSENIYSFSVTPNPVHDVVRLEWIQDQSGPIQIMFSDLTGKAVQSIQHHSISGSNQMEIPVDQLHSGMYLVSINHGKNKITKRVIVE</sequence>
<accession>A0A9D7S9I0</accession>
<dbReference type="EMBL" id="JADKFW010000004">
    <property type="protein sequence ID" value="MBK9717214.1"/>
    <property type="molecule type" value="Genomic_DNA"/>
</dbReference>
<dbReference type="InterPro" id="IPR013783">
    <property type="entry name" value="Ig-like_fold"/>
</dbReference>
<keyword evidence="1" id="KW-0732">Signal</keyword>
<dbReference type="Proteomes" id="UP000808349">
    <property type="component" value="Unassembled WGS sequence"/>
</dbReference>
<evidence type="ECO:0000259" key="2">
    <source>
        <dbReference type="Pfam" id="PF18962"/>
    </source>
</evidence>
<organism evidence="3 4">
    <name type="scientific">Candidatus Defluviibacterium haderslevense</name>
    <dbReference type="NCBI Taxonomy" id="2981993"/>
    <lineage>
        <taxon>Bacteria</taxon>
        <taxon>Pseudomonadati</taxon>
        <taxon>Bacteroidota</taxon>
        <taxon>Saprospiria</taxon>
        <taxon>Saprospirales</taxon>
        <taxon>Saprospiraceae</taxon>
        <taxon>Candidatus Defluviibacterium</taxon>
    </lineage>
</organism>
<dbReference type="InterPro" id="IPR021615">
    <property type="entry name" value="Omp28"/>
</dbReference>
<evidence type="ECO:0000313" key="3">
    <source>
        <dbReference type="EMBL" id="MBK9717214.1"/>
    </source>
</evidence>
<evidence type="ECO:0000313" key="4">
    <source>
        <dbReference type="Proteomes" id="UP000808349"/>
    </source>
</evidence>
<evidence type="ECO:0000256" key="1">
    <source>
        <dbReference type="SAM" id="SignalP"/>
    </source>
</evidence>
<dbReference type="AlphaFoldDB" id="A0A9D7S9I0"/>
<dbReference type="Pfam" id="PF11551">
    <property type="entry name" value="Omp28"/>
    <property type="match status" value="1"/>
</dbReference>
<proteinExistence type="predicted"/>
<dbReference type="InterPro" id="IPR026444">
    <property type="entry name" value="Secre_tail"/>
</dbReference>
<gene>
    <name evidence="3" type="ORF">IPO85_06835</name>
</gene>
<protein>
    <submittedName>
        <fullName evidence="3">T9SS type A sorting domain-containing protein</fullName>
    </submittedName>
</protein>
<feature type="chain" id="PRO_5038528366" evidence="1">
    <location>
        <begin position="20"/>
        <end position="559"/>
    </location>
</feature>
<reference evidence="3 4" key="1">
    <citation type="submission" date="2020-10" db="EMBL/GenBank/DDBJ databases">
        <title>Connecting structure to function with the recovery of over 1000 high-quality activated sludge metagenome-assembled genomes encoding full-length rRNA genes using long-read sequencing.</title>
        <authorList>
            <person name="Singleton C.M."/>
            <person name="Petriglieri F."/>
            <person name="Kristensen J.M."/>
            <person name="Kirkegaard R.H."/>
            <person name="Michaelsen T.Y."/>
            <person name="Andersen M.H."/>
            <person name="Karst S.M."/>
            <person name="Dueholm M.S."/>
            <person name="Nielsen P.H."/>
            <person name="Albertsen M."/>
        </authorList>
    </citation>
    <scope>NUCLEOTIDE SEQUENCE [LARGE SCALE GENOMIC DNA]</scope>
    <source>
        <strain evidence="3">Ribe_18-Q3-R11-54_BAT3C.373</strain>
    </source>
</reference>
<dbReference type="Pfam" id="PF18962">
    <property type="entry name" value="Por_Secre_tail"/>
    <property type="match status" value="1"/>
</dbReference>
<comment type="caution">
    <text evidence="3">The sequence shown here is derived from an EMBL/GenBank/DDBJ whole genome shotgun (WGS) entry which is preliminary data.</text>
</comment>
<feature type="domain" description="Secretion system C-terminal sorting" evidence="2">
    <location>
        <begin position="484"/>
        <end position="558"/>
    </location>
</feature>
<name>A0A9D7S9I0_9BACT</name>